<name>A0A7S5R4X3_9CAUD</name>
<reference evidence="1 2" key="1">
    <citation type="submission" date="2020-01" db="EMBL/GenBank/DDBJ databases">
        <title>Patterns of diversity and host range of bacteriophage communities associated with bean-nodulatin bacteria.</title>
        <authorList>
            <person name="Vann Cauwenberghe J."/>
            <person name="Santamaria R.I."/>
            <person name="Bustos P."/>
            <person name="Juarez S."/>
            <person name="Gonzalez V."/>
        </authorList>
    </citation>
    <scope>NUCLEOTIDE SEQUENCE [LARGE SCALE GENOMIC DNA]</scope>
</reference>
<gene>
    <name evidence="1" type="ORF">EVB93_028</name>
</gene>
<organism evidence="1 2">
    <name type="scientific">Rhizobium phage RHph_TM30</name>
    <dbReference type="NCBI Taxonomy" id="2509764"/>
    <lineage>
        <taxon>Viruses</taxon>
        <taxon>Duplodnaviria</taxon>
        <taxon>Heunggongvirae</taxon>
        <taxon>Uroviricota</taxon>
        <taxon>Caudoviricetes</taxon>
        <taxon>Kleczkowskaviridae</taxon>
        <taxon>Cuauhnahuacvirus</taxon>
        <taxon>Cuauhnahuacvirus TM30</taxon>
    </lineage>
</organism>
<protein>
    <submittedName>
        <fullName evidence="1">Uncharacterized protein</fullName>
    </submittedName>
</protein>
<evidence type="ECO:0000313" key="1">
    <source>
        <dbReference type="EMBL" id="QIG71135.1"/>
    </source>
</evidence>
<dbReference type="EMBL" id="MN988521">
    <property type="protein sequence ID" value="QIG71135.1"/>
    <property type="molecule type" value="Genomic_DNA"/>
</dbReference>
<evidence type="ECO:0000313" key="2">
    <source>
        <dbReference type="Proteomes" id="UP000629603"/>
    </source>
</evidence>
<proteinExistence type="predicted"/>
<sequence>MNEVKSEISLSDKSVKEIDQIILERCHEIESEHDGIDHDVALAQATEEIVKKLSEEFRAV</sequence>
<keyword evidence="2" id="KW-1185">Reference proteome</keyword>
<accession>A0A7S5R4X3</accession>
<dbReference type="Proteomes" id="UP000629603">
    <property type="component" value="Segment"/>
</dbReference>